<accession>A0A8S0VF07</accession>
<feature type="non-terminal residue" evidence="2">
    <location>
        <position position="76"/>
    </location>
</feature>
<evidence type="ECO:0000256" key="1">
    <source>
        <dbReference type="SAM" id="MobiDB-lite"/>
    </source>
</evidence>
<dbReference type="EMBL" id="CACTIH010009367">
    <property type="protein sequence ID" value="CAA3030369.1"/>
    <property type="molecule type" value="Genomic_DNA"/>
</dbReference>
<feature type="compositionally biased region" description="Basic and acidic residues" evidence="1">
    <location>
        <begin position="1"/>
        <end position="31"/>
    </location>
</feature>
<comment type="caution">
    <text evidence="2">The sequence shown here is derived from an EMBL/GenBank/DDBJ whole genome shotgun (WGS) entry which is preliminary data.</text>
</comment>
<dbReference type="AlphaFoldDB" id="A0A8S0VF07"/>
<organism evidence="2 3">
    <name type="scientific">Olea europaea subsp. europaea</name>
    <dbReference type="NCBI Taxonomy" id="158383"/>
    <lineage>
        <taxon>Eukaryota</taxon>
        <taxon>Viridiplantae</taxon>
        <taxon>Streptophyta</taxon>
        <taxon>Embryophyta</taxon>
        <taxon>Tracheophyta</taxon>
        <taxon>Spermatophyta</taxon>
        <taxon>Magnoliopsida</taxon>
        <taxon>eudicotyledons</taxon>
        <taxon>Gunneridae</taxon>
        <taxon>Pentapetalae</taxon>
        <taxon>asterids</taxon>
        <taxon>lamiids</taxon>
        <taxon>Lamiales</taxon>
        <taxon>Oleaceae</taxon>
        <taxon>Oleeae</taxon>
        <taxon>Olea</taxon>
    </lineage>
</organism>
<keyword evidence="3" id="KW-1185">Reference proteome</keyword>
<protein>
    <submittedName>
        <fullName evidence="2">Uncharacterized protein</fullName>
    </submittedName>
</protein>
<dbReference type="Gramene" id="OE9A120737T1">
    <property type="protein sequence ID" value="OE9A120737C1"/>
    <property type="gene ID" value="OE9A120737"/>
</dbReference>
<dbReference type="Proteomes" id="UP000594638">
    <property type="component" value="Unassembled WGS sequence"/>
</dbReference>
<feature type="region of interest" description="Disordered" evidence="1">
    <location>
        <begin position="1"/>
        <end position="50"/>
    </location>
</feature>
<evidence type="ECO:0000313" key="2">
    <source>
        <dbReference type="EMBL" id="CAA3030369.1"/>
    </source>
</evidence>
<proteinExistence type="predicted"/>
<feature type="non-terminal residue" evidence="2">
    <location>
        <position position="1"/>
    </location>
</feature>
<evidence type="ECO:0000313" key="3">
    <source>
        <dbReference type="Proteomes" id="UP000594638"/>
    </source>
</evidence>
<sequence length="76" mass="8446">SQRGVIRQEDIAISPEKEEIAPRQTEERFGKETSSQSTPKSRKYDQPPPQFVTKEVVRGAGLGHAARLTRELAAVT</sequence>
<name>A0A8S0VF07_OLEEU</name>
<gene>
    <name evidence="2" type="ORF">OLEA9_A120737</name>
</gene>
<reference evidence="2 3" key="1">
    <citation type="submission" date="2019-12" db="EMBL/GenBank/DDBJ databases">
        <authorList>
            <person name="Alioto T."/>
            <person name="Alioto T."/>
            <person name="Gomez Garrido J."/>
        </authorList>
    </citation>
    <scope>NUCLEOTIDE SEQUENCE [LARGE SCALE GENOMIC DNA]</scope>
</reference>